<feature type="chain" id="PRO_5043035061" evidence="1">
    <location>
        <begin position="35"/>
        <end position="97"/>
    </location>
</feature>
<evidence type="ECO:0000313" key="3">
    <source>
        <dbReference type="Proteomes" id="UP001301769"/>
    </source>
</evidence>
<accession>A0AAN6Y8J3</accession>
<dbReference type="EMBL" id="MU858102">
    <property type="protein sequence ID" value="KAK4213915.1"/>
    <property type="molecule type" value="Genomic_DNA"/>
</dbReference>
<comment type="caution">
    <text evidence="2">The sequence shown here is derived from an EMBL/GenBank/DDBJ whole genome shotgun (WGS) entry which is preliminary data.</text>
</comment>
<reference evidence="2" key="1">
    <citation type="journal article" date="2023" name="Mol. Phylogenet. Evol.">
        <title>Genome-scale phylogeny and comparative genomics of the fungal order Sordariales.</title>
        <authorList>
            <person name="Hensen N."/>
            <person name="Bonometti L."/>
            <person name="Westerberg I."/>
            <person name="Brannstrom I.O."/>
            <person name="Guillou S."/>
            <person name="Cros-Aarteil S."/>
            <person name="Calhoun S."/>
            <person name="Haridas S."/>
            <person name="Kuo A."/>
            <person name="Mondo S."/>
            <person name="Pangilinan J."/>
            <person name="Riley R."/>
            <person name="LaButti K."/>
            <person name="Andreopoulos B."/>
            <person name="Lipzen A."/>
            <person name="Chen C."/>
            <person name="Yan M."/>
            <person name="Daum C."/>
            <person name="Ng V."/>
            <person name="Clum A."/>
            <person name="Steindorff A."/>
            <person name="Ohm R.A."/>
            <person name="Martin F."/>
            <person name="Silar P."/>
            <person name="Natvig D.O."/>
            <person name="Lalanne C."/>
            <person name="Gautier V."/>
            <person name="Ament-Velasquez S.L."/>
            <person name="Kruys A."/>
            <person name="Hutchinson M.I."/>
            <person name="Powell A.J."/>
            <person name="Barry K."/>
            <person name="Miller A.N."/>
            <person name="Grigoriev I.V."/>
            <person name="Debuchy R."/>
            <person name="Gladieux P."/>
            <person name="Hiltunen Thoren M."/>
            <person name="Johannesson H."/>
        </authorList>
    </citation>
    <scope>NUCLEOTIDE SEQUENCE</scope>
    <source>
        <strain evidence="2">PSN293</strain>
    </source>
</reference>
<reference evidence="2" key="2">
    <citation type="submission" date="2023-05" db="EMBL/GenBank/DDBJ databases">
        <authorList>
            <consortium name="Lawrence Berkeley National Laboratory"/>
            <person name="Steindorff A."/>
            <person name="Hensen N."/>
            <person name="Bonometti L."/>
            <person name="Westerberg I."/>
            <person name="Brannstrom I.O."/>
            <person name="Guillou S."/>
            <person name="Cros-Aarteil S."/>
            <person name="Calhoun S."/>
            <person name="Haridas S."/>
            <person name="Kuo A."/>
            <person name="Mondo S."/>
            <person name="Pangilinan J."/>
            <person name="Riley R."/>
            <person name="Labutti K."/>
            <person name="Andreopoulos B."/>
            <person name="Lipzen A."/>
            <person name="Chen C."/>
            <person name="Yanf M."/>
            <person name="Daum C."/>
            <person name="Ng V."/>
            <person name="Clum A."/>
            <person name="Ohm R."/>
            <person name="Martin F."/>
            <person name="Silar P."/>
            <person name="Natvig D."/>
            <person name="Lalanne C."/>
            <person name="Gautier V."/>
            <person name="Ament-Velasquez S.L."/>
            <person name="Kruys A."/>
            <person name="Hutchinson M.I."/>
            <person name="Powell A.J."/>
            <person name="Barry K."/>
            <person name="Miller A.N."/>
            <person name="Grigoriev I.V."/>
            <person name="Debuchy R."/>
            <person name="Gladieux P."/>
            <person name="Thoren M.H."/>
            <person name="Johannesson H."/>
        </authorList>
    </citation>
    <scope>NUCLEOTIDE SEQUENCE</scope>
    <source>
        <strain evidence="2">PSN293</strain>
    </source>
</reference>
<evidence type="ECO:0000313" key="2">
    <source>
        <dbReference type="EMBL" id="KAK4213915.1"/>
    </source>
</evidence>
<sequence>MALPPVGPALAEAVVLGVRAVLFVAAALVEEAEAAVAVVARGAWYLYCSDGLTNGYERLGYYCDQNGRMHGTWSDACDGACDCLETDTICDDPRHCQ</sequence>
<gene>
    <name evidence="2" type="ORF">QBC37DRAFT_373581</name>
</gene>
<name>A0AAN6Y8J3_9PEZI</name>
<keyword evidence="3" id="KW-1185">Reference proteome</keyword>
<protein>
    <submittedName>
        <fullName evidence="2">Uncharacterized protein</fullName>
    </submittedName>
</protein>
<keyword evidence="1" id="KW-0732">Signal</keyword>
<proteinExistence type="predicted"/>
<dbReference type="AlphaFoldDB" id="A0AAN6Y8J3"/>
<dbReference type="Proteomes" id="UP001301769">
    <property type="component" value="Unassembled WGS sequence"/>
</dbReference>
<organism evidence="2 3">
    <name type="scientific">Rhypophila decipiens</name>
    <dbReference type="NCBI Taxonomy" id="261697"/>
    <lineage>
        <taxon>Eukaryota</taxon>
        <taxon>Fungi</taxon>
        <taxon>Dikarya</taxon>
        <taxon>Ascomycota</taxon>
        <taxon>Pezizomycotina</taxon>
        <taxon>Sordariomycetes</taxon>
        <taxon>Sordariomycetidae</taxon>
        <taxon>Sordariales</taxon>
        <taxon>Naviculisporaceae</taxon>
        <taxon>Rhypophila</taxon>
    </lineage>
</organism>
<evidence type="ECO:0000256" key="1">
    <source>
        <dbReference type="SAM" id="SignalP"/>
    </source>
</evidence>
<feature type="signal peptide" evidence="1">
    <location>
        <begin position="1"/>
        <end position="34"/>
    </location>
</feature>